<dbReference type="EMBL" id="WJXA01000008">
    <property type="protein sequence ID" value="KAF7134243.1"/>
    <property type="molecule type" value="Genomic_DNA"/>
</dbReference>
<feature type="domain" description="Endonuclease/exonuclease/phosphatase" evidence="1">
    <location>
        <begin position="90"/>
        <end position="207"/>
    </location>
</feature>
<dbReference type="PANTHER" id="PTHR33710">
    <property type="entry name" value="BNAC02G09200D PROTEIN"/>
    <property type="match status" value="1"/>
</dbReference>
<sequence>MGEGENGEEMRRNAKKWKDLAEEATKEGGSSYVNLRDLGILWMRFKTSRRQGSNNPIKQVEIRKFIHAYSLSLIVVMHQKTFIVSYIYGFNQASDRRKLWDELRMGLGLVGNQPWIILGDFNAVRWQQAKSDPTSFDSASAGELNSCLEDIGVEELNSTGPWFTWSNKRLGNDHCSSRIDTALVNSQWQFDFSESAATVLVPGISDHCPIQISILPCRGGRKPFKFFNFWMNHQKFPSLLSQSWSDPLKCDCPMLLLYNKLRRLKPVLRKFNKEFYSDIQKRVLEARLELTDIHNRCASSPSDPILLDALHSSLCAPVTPAEIRTAIFAINGDKAPGPGGFNASFFHKNWSLVSTEKDSGVAKCAIKIDLML</sequence>
<organism evidence="2 3">
    <name type="scientific">Rhododendron simsii</name>
    <name type="common">Sims's rhododendron</name>
    <dbReference type="NCBI Taxonomy" id="118357"/>
    <lineage>
        <taxon>Eukaryota</taxon>
        <taxon>Viridiplantae</taxon>
        <taxon>Streptophyta</taxon>
        <taxon>Embryophyta</taxon>
        <taxon>Tracheophyta</taxon>
        <taxon>Spermatophyta</taxon>
        <taxon>Magnoliopsida</taxon>
        <taxon>eudicotyledons</taxon>
        <taxon>Gunneridae</taxon>
        <taxon>Pentapetalae</taxon>
        <taxon>asterids</taxon>
        <taxon>Ericales</taxon>
        <taxon>Ericaceae</taxon>
        <taxon>Ericoideae</taxon>
        <taxon>Rhodoreae</taxon>
        <taxon>Rhododendron</taxon>
    </lineage>
</organism>
<dbReference type="GO" id="GO:0003824">
    <property type="term" value="F:catalytic activity"/>
    <property type="evidence" value="ECO:0007669"/>
    <property type="project" value="InterPro"/>
</dbReference>
<reference evidence="2" key="1">
    <citation type="submission" date="2019-11" db="EMBL/GenBank/DDBJ databases">
        <authorList>
            <person name="Liu Y."/>
            <person name="Hou J."/>
            <person name="Li T.-Q."/>
            <person name="Guan C.-H."/>
            <person name="Wu X."/>
            <person name="Wu H.-Z."/>
            <person name="Ling F."/>
            <person name="Zhang R."/>
            <person name="Shi X.-G."/>
            <person name="Ren J.-P."/>
            <person name="Chen E.-F."/>
            <person name="Sun J.-M."/>
        </authorList>
    </citation>
    <scope>NUCLEOTIDE SEQUENCE</scope>
    <source>
        <strain evidence="2">Adult_tree_wgs_1</strain>
        <tissue evidence="2">Leaves</tissue>
    </source>
</reference>
<dbReference type="InterPro" id="IPR036691">
    <property type="entry name" value="Endo/exonu/phosph_ase_sf"/>
</dbReference>
<evidence type="ECO:0000313" key="2">
    <source>
        <dbReference type="EMBL" id="KAF7134243.1"/>
    </source>
</evidence>
<dbReference type="Proteomes" id="UP000626092">
    <property type="component" value="Unassembled WGS sequence"/>
</dbReference>
<dbReference type="OrthoDB" id="1932741at2759"/>
<keyword evidence="3" id="KW-1185">Reference proteome</keyword>
<dbReference type="PANTHER" id="PTHR33710:SF64">
    <property type="entry name" value="ENDONUCLEASE_EXONUCLEASE_PHOSPHATASE DOMAIN-CONTAINING PROTEIN"/>
    <property type="match status" value="1"/>
</dbReference>
<gene>
    <name evidence="2" type="ORF">RHSIM_Rhsim08G0102700</name>
</gene>
<name>A0A834LF89_RHOSS</name>
<dbReference type="Pfam" id="PF03372">
    <property type="entry name" value="Exo_endo_phos"/>
    <property type="match status" value="1"/>
</dbReference>
<comment type="caution">
    <text evidence="2">The sequence shown here is derived from an EMBL/GenBank/DDBJ whole genome shotgun (WGS) entry which is preliminary data.</text>
</comment>
<dbReference type="AlphaFoldDB" id="A0A834LF89"/>
<dbReference type="InterPro" id="IPR005135">
    <property type="entry name" value="Endo/exonuclease/phosphatase"/>
</dbReference>
<dbReference type="Gene3D" id="3.40.50.2000">
    <property type="entry name" value="Glycogen Phosphorylase B"/>
    <property type="match status" value="2"/>
</dbReference>
<accession>A0A834LF89</accession>
<evidence type="ECO:0000259" key="1">
    <source>
        <dbReference type="Pfam" id="PF03372"/>
    </source>
</evidence>
<dbReference type="Gene3D" id="3.60.10.10">
    <property type="entry name" value="Endonuclease/exonuclease/phosphatase"/>
    <property type="match status" value="1"/>
</dbReference>
<evidence type="ECO:0000313" key="3">
    <source>
        <dbReference type="Proteomes" id="UP000626092"/>
    </source>
</evidence>
<protein>
    <recommendedName>
        <fullName evidence="1">Endonuclease/exonuclease/phosphatase domain-containing protein</fullName>
    </recommendedName>
</protein>
<proteinExistence type="predicted"/>
<dbReference type="SUPFAM" id="SSF56219">
    <property type="entry name" value="DNase I-like"/>
    <property type="match status" value="1"/>
</dbReference>